<protein>
    <submittedName>
        <fullName evidence="3">MaoC family dehydratase</fullName>
    </submittedName>
</protein>
<dbReference type="EMBL" id="CP074405">
    <property type="protein sequence ID" value="QVI62697.1"/>
    <property type="molecule type" value="Genomic_DNA"/>
</dbReference>
<dbReference type="InterPro" id="IPR002539">
    <property type="entry name" value="MaoC-like_dom"/>
</dbReference>
<dbReference type="Proteomes" id="UP000677804">
    <property type="component" value="Chromosome"/>
</dbReference>
<dbReference type="CDD" id="cd03450">
    <property type="entry name" value="NodN"/>
    <property type="match status" value="1"/>
</dbReference>
<dbReference type="RefSeq" id="WP_207341804.1">
    <property type="nucleotide sequence ID" value="NZ_CP074405.1"/>
</dbReference>
<organism evidence="3 4">
    <name type="scientific">Cellulomonas wangleii</name>
    <dbReference type="NCBI Taxonomy" id="2816956"/>
    <lineage>
        <taxon>Bacteria</taxon>
        <taxon>Bacillati</taxon>
        <taxon>Actinomycetota</taxon>
        <taxon>Actinomycetes</taxon>
        <taxon>Micrococcales</taxon>
        <taxon>Cellulomonadaceae</taxon>
        <taxon>Cellulomonas</taxon>
    </lineage>
</organism>
<evidence type="ECO:0000256" key="1">
    <source>
        <dbReference type="ARBA" id="ARBA00005254"/>
    </source>
</evidence>
<feature type="domain" description="MaoC-like" evidence="2">
    <location>
        <begin position="27"/>
        <end position="131"/>
    </location>
</feature>
<dbReference type="PANTHER" id="PTHR42993:SF1">
    <property type="entry name" value="MAOC-LIKE DEHYDRATASE DOMAIN-CONTAINING PROTEIN"/>
    <property type="match status" value="1"/>
</dbReference>
<sequence>MTSDPAATATDPTPLLTSVPLDDLPSLVGTTFGPSSWRTITQEQVDRFADLTGDHNPIHLDPEFAAGTPFGGTIVHGYLTLALVVPLMAEVVEVTGVGTGVNYGLDRLRFPAPVRVGSRIRVTSTLTSVSDVPGGYQAVFENTFEAEGQAKPAAVAVMIVRYYR</sequence>
<dbReference type="InterPro" id="IPR003965">
    <property type="entry name" value="Fatty_acid_synthase"/>
</dbReference>
<evidence type="ECO:0000313" key="4">
    <source>
        <dbReference type="Proteomes" id="UP000677804"/>
    </source>
</evidence>
<evidence type="ECO:0000313" key="3">
    <source>
        <dbReference type="EMBL" id="QVI62697.1"/>
    </source>
</evidence>
<name>A0ABX8DA99_9CELL</name>
<gene>
    <name evidence="3" type="ORF">KG103_01765</name>
</gene>
<dbReference type="PRINTS" id="PR01483">
    <property type="entry name" value="FASYNTHASE"/>
</dbReference>
<keyword evidence="4" id="KW-1185">Reference proteome</keyword>
<accession>A0ABX8DA99</accession>
<comment type="similarity">
    <text evidence="1">Belongs to the enoyl-CoA hydratase/isomerase family.</text>
</comment>
<dbReference type="InterPro" id="IPR039375">
    <property type="entry name" value="NodN-like"/>
</dbReference>
<reference evidence="3 4" key="1">
    <citation type="submission" date="2021-05" db="EMBL/GenBank/DDBJ databases">
        <title>Novel species in genus Cellulomonas.</title>
        <authorList>
            <person name="Zhang G."/>
        </authorList>
    </citation>
    <scope>NUCLEOTIDE SEQUENCE [LARGE SCALE GENOMIC DNA]</scope>
    <source>
        <strain evidence="4">zg-ZUI222</strain>
    </source>
</reference>
<dbReference type="Gene3D" id="3.10.129.10">
    <property type="entry name" value="Hotdog Thioesterase"/>
    <property type="match status" value="1"/>
</dbReference>
<evidence type="ECO:0000259" key="2">
    <source>
        <dbReference type="Pfam" id="PF01575"/>
    </source>
</evidence>
<dbReference type="PANTHER" id="PTHR42993">
    <property type="entry name" value="MAOC-LIKE DEHYDRATASE DOMAIN-CONTAINING PROTEIN"/>
    <property type="match status" value="1"/>
</dbReference>
<dbReference type="SUPFAM" id="SSF54637">
    <property type="entry name" value="Thioesterase/thiol ester dehydrase-isomerase"/>
    <property type="match status" value="1"/>
</dbReference>
<dbReference type="Pfam" id="PF01575">
    <property type="entry name" value="MaoC_dehydratas"/>
    <property type="match status" value="1"/>
</dbReference>
<dbReference type="InterPro" id="IPR029069">
    <property type="entry name" value="HotDog_dom_sf"/>
</dbReference>
<proteinExistence type="inferred from homology"/>